<sequence>MHNVELYTKNNYYQKFIARRFYNFFGDFLKTEYESQEISLIDVGSGCGTILSEVTVGESGLKFAKVLGIDISDKMVKFSNETYGSELMSFRYMDAMASIPDDFSGVQFNMATSFNVFHFFNDLKKALKTINDLMVVNGTLGCVFFIWHRYLDAWDALIEKYPIMTNWRSHFTPLSLVDNPDEVLKKYLKETGFEIVEFIDVKNEVYNCVLPENMANTLDAVNPFFTMMSEEQQQQFSKDQISKIFELQGSDSLVEPFRNIYFIARKVHSCSTD</sequence>
<dbReference type="AlphaFoldDB" id="A0A9N9S7H1"/>
<name>A0A9N9S7H1_9DIPT</name>
<keyword evidence="3" id="KW-1185">Reference proteome</keyword>
<protein>
    <recommendedName>
        <fullName evidence="1">Methyltransferase type 11 domain-containing protein</fullName>
    </recommendedName>
</protein>
<reference evidence="2" key="2">
    <citation type="submission" date="2022-10" db="EMBL/GenBank/DDBJ databases">
        <authorList>
            <consortium name="ENA_rothamsted_submissions"/>
            <consortium name="culmorum"/>
            <person name="King R."/>
        </authorList>
    </citation>
    <scope>NUCLEOTIDE SEQUENCE</scope>
</reference>
<dbReference type="Gene3D" id="3.40.50.150">
    <property type="entry name" value="Vaccinia Virus protein VP39"/>
    <property type="match status" value="1"/>
</dbReference>
<dbReference type="PANTHER" id="PTHR43861:SF1">
    <property type="entry name" value="TRANS-ACONITATE 2-METHYLTRANSFERASE"/>
    <property type="match status" value="1"/>
</dbReference>
<proteinExistence type="predicted"/>
<dbReference type="SUPFAM" id="SSF53335">
    <property type="entry name" value="S-adenosyl-L-methionine-dependent methyltransferases"/>
    <property type="match status" value="1"/>
</dbReference>
<dbReference type="Pfam" id="PF08241">
    <property type="entry name" value="Methyltransf_11"/>
    <property type="match status" value="1"/>
</dbReference>
<dbReference type="InterPro" id="IPR029063">
    <property type="entry name" value="SAM-dependent_MTases_sf"/>
</dbReference>
<dbReference type="GO" id="GO:0008757">
    <property type="term" value="F:S-adenosylmethionine-dependent methyltransferase activity"/>
    <property type="evidence" value="ECO:0007669"/>
    <property type="project" value="InterPro"/>
</dbReference>
<dbReference type="PANTHER" id="PTHR43861">
    <property type="entry name" value="TRANS-ACONITATE 2-METHYLTRANSFERASE-RELATED"/>
    <property type="match status" value="1"/>
</dbReference>
<evidence type="ECO:0000313" key="3">
    <source>
        <dbReference type="Proteomes" id="UP001153620"/>
    </source>
</evidence>
<dbReference type="CDD" id="cd02440">
    <property type="entry name" value="AdoMet_MTases"/>
    <property type="match status" value="1"/>
</dbReference>
<feature type="domain" description="Methyltransferase type 11" evidence="1">
    <location>
        <begin position="42"/>
        <end position="140"/>
    </location>
</feature>
<dbReference type="EMBL" id="OU895880">
    <property type="protein sequence ID" value="CAG9811719.1"/>
    <property type="molecule type" value="Genomic_DNA"/>
</dbReference>
<dbReference type="Proteomes" id="UP001153620">
    <property type="component" value="Chromosome 4"/>
</dbReference>
<dbReference type="InterPro" id="IPR013216">
    <property type="entry name" value="Methyltransf_11"/>
</dbReference>
<dbReference type="OrthoDB" id="8300214at2759"/>
<reference evidence="2" key="1">
    <citation type="submission" date="2022-01" db="EMBL/GenBank/DDBJ databases">
        <authorList>
            <person name="King R."/>
        </authorList>
    </citation>
    <scope>NUCLEOTIDE SEQUENCE</scope>
</reference>
<gene>
    <name evidence="2" type="ORF">CHIRRI_LOCUS14526</name>
</gene>
<evidence type="ECO:0000313" key="2">
    <source>
        <dbReference type="EMBL" id="CAG9811719.1"/>
    </source>
</evidence>
<evidence type="ECO:0000259" key="1">
    <source>
        <dbReference type="Pfam" id="PF08241"/>
    </source>
</evidence>
<accession>A0A9N9S7H1</accession>
<organism evidence="2 3">
    <name type="scientific">Chironomus riparius</name>
    <dbReference type="NCBI Taxonomy" id="315576"/>
    <lineage>
        <taxon>Eukaryota</taxon>
        <taxon>Metazoa</taxon>
        <taxon>Ecdysozoa</taxon>
        <taxon>Arthropoda</taxon>
        <taxon>Hexapoda</taxon>
        <taxon>Insecta</taxon>
        <taxon>Pterygota</taxon>
        <taxon>Neoptera</taxon>
        <taxon>Endopterygota</taxon>
        <taxon>Diptera</taxon>
        <taxon>Nematocera</taxon>
        <taxon>Chironomoidea</taxon>
        <taxon>Chironomidae</taxon>
        <taxon>Chironominae</taxon>
        <taxon>Chironomus</taxon>
    </lineage>
</organism>